<dbReference type="EMBL" id="MW021752">
    <property type="protein sequence ID" value="QPX73912.1"/>
    <property type="molecule type" value="Genomic_DNA"/>
</dbReference>
<protein>
    <submittedName>
        <fullName evidence="1">Uncharacterized protein</fullName>
    </submittedName>
</protein>
<evidence type="ECO:0000313" key="1">
    <source>
        <dbReference type="EMBL" id="QPX73912.1"/>
    </source>
</evidence>
<proteinExistence type="predicted"/>
<reference evidence="1 2" key="1">
    <citation type="submission" date="2020-09" db="EMBL/GenBank/DDBJ databases">
        <authorList>
            <person name="Kaiser E."/>
            <person name="Loertsher E."/>
            <person name="Boyd C."/>
            <person name="Allen K."/>
            <person name="Carter N."/>
            <person name="Sharma R."/>
            <person name="Flor S."/>
            <person name="Grose J."/>
        </authorList>
    </citation>
    <scope>NUCLEOTIDE SEQUENCE [LARGE SCALE GENOMIC DNA]</scope>
</reference>
<evidence type="ECO:0000313" key="2">
    <source>
        <dbReference type="Proteomes" id="UP000595743"/>
    </source>
</evidence>
<gene>
    <name evidence="1" type="ORF">EVAN_201</name>
</gene>
<organism evidence="1 2">
    <name type="scientific">Klebsiella phage vB_KpnM_BovinicusUrsus</name>
    <dbReference type="NCBI Taxonomy" id="2777352"/>
    <lineage>
        <taxon>Viruses</taxon>
        <taxon>Duplodnaviria</taxon>
        <taxon>Heunggongvirae</taxon>
        <taxon>Uroviricota</taxon>
        <taxon>Caudoviricetes</taxon>
        <taxon>Pantevenvirales</taxon>
        <taxon>Straboviridae</taxon>
        <taxon>Tevenvirinae</taxon>
        <taxon>Jiaodavirus</taxon>
        <taxon>Jiaodavirus jd18</taxon>
    </lineage>
</organism>
<dbReference type="Proteomes" id="UP000595743">
    <property type="component" value="Genome"/>
</dbReference>
<accession>A0A7T3TJV4</accession>
<sequence length="103" mass="12208">MYGEIMKYPIEFVFPEGDQVDLERNLREAMIERAISDPQYAFMHQWGEFFVKQGNTIHGVQWSYIGLEIDYNDAGNPLGSWRWEDEDLGPDFEVDCSWHEEEL</sequence>
<name>A0A7T3TJV4_9CAUD</name>